<organism evidence="3">
    <name type="scientific">Coralloluteibacterium stylophorae</name>
    <dbReference type="NCBI Taxonomy" id="1776034"/>
    <lineage>
        <taxon>Bacteria</taxon>
        <taxon>Pseudomonadati</taxon>
        <taxon>Pseudomonadota</taxon>
        <taxon>Gammaproteobacteria</taxon>
        <taxon>Lysobacterales</taxon>
        <taxon>Lysobacteraceae</taxon>
        <taxon>Coralloluteibacterium</taxon>
    </lineage>
</organism>
<name>A0A8J7VRJ6_9GAMM</name>
<dbReference type="Pfam" id="PF04972">
    <property type="entry name" value="BON"/>
    <property type="match status" value="1"/>
</dbReference>
<feature type="compositionally biased region" description="Basic and acidic residues" evidence="1">
    <location>
        <begin position="27"/>
        <end position="39"/>
    </location>
</feature>
<reference evidence="3" key="2">
    <citation type="submission" date="2021-04" db="EMBL/GenBank/DDBJ databases">
        <authorList>
            <person name="Karlyshev A.V."/>
        </authorList>
    </citation>
    <scope>NUCLEOTIDE SEQUENCE</scope>
    <source>
        <strain evidence="3">LMG 29479</strain>
    </source>
</reference>
<gene>
    <name evidence="3" type="ORF">KB893_00305</name>
    <name evidence="4" type="ORF">KB893_009310</name>
</gene>
<dbReference type="EMBL" id="JAGQFT020000005">
    <property type="protein sequence ID" value="MBS7457332.1"/>
    <property type="molecule type" value="Genomic_DNA"/>
</dbReference>
<proteinExistence type="predicted"/>
<reference evidence="4 5" key="1">
    <citation type="journal article" date="2021" name="Microbiol. Resour. Announc.">
        <title>Draft Genome Sequence of Coralloluteibacterium stylophorae LMG 29479T.</title>
        <authorList>
            <person name="Karlyshev A.V."/>
            <person name="Kudryashova E.B."/>
            <person name="Ariskina E.V."/>
            <person name="Conroy A.P."/>
            <person name="Abidueva E.Y."/>
        </authorList>
    </citation>
    <scope>NUCLEOTIDE SEQUENCE [LARGE SCALE GENOMIC DNA]</scope>
    <source>
        <strain evidence="4 5">LMG 29479</strain>
    </source>
</reference>
<dbReference type="SMART" id="SM00749">
    <property type="entry name" value="BON"/>
    <property type="match status" value="1"/>
</dbReference>
<evidence type="ECO:0000313" key="4">
    <source>
        <dbReference type="EMBL" id="MBS7457332.1"/>
    </source>
</evidence>
<accession>A0A8J7VRJ6</accession>
<dbReference type="Gene3D" id="3.30.1340.30">
    <property type="match status" value="1"/>
</dbReference>
<keyword evidence="5" id="KW-1185">Reference proteome</keyword>
<feature type="compositionally biased region" description="Basic and acidic residues" evidence="1">
    <location>
        <begin position="76"/>
        <end position="88"/>
    </location>
</feature>
<dbReference type="AlphaFoldDB" id="A0A8J7VRJ6"/>
<dbReference type="RefSeq" id="WP_211924933.1">
    <property type="nucleotide sequence ID" value="NZ_JAGQFT020000005.1"/>
</dbReference>
<dbReference type="EMBL" id="JAGQFT010000001">
    <property type="protein sequence ID" value="MBR0560966.1"/>
    <property type="molecule type" value="Genomic_DNA"/>
</dbReference>
<feature type="domain" description="BON" evidence="2">
    <location>
        <begin position="178"/>
        <end position="246"/>
    </location>
</feature>
<dbReference type="PANTHER" id="PTHR34606">
    <property type="entry name" value="BON DOMAIN-CONTAINING PROTEIN"/>
    <property type="match status" value="1"/>
</dbReference>
<evidence type="ECO:0000313" key="3">
    <source>
        <dbReference type="EMBL" id="MBR0560966.1"/>
    </source>
</evidence>
<protein>
    <submittedName>
        <fullName evidence="3">BON domain-containing protein</fullName>
    </submittedName>
</protein>
<dbReference type="Proteomes" id="UP000675747">
    <property type="component" value="Unassembled WGS sequence"/>
</dbReference>
<evidence type="ECO:0000256" key="1">
    <source>
        <dbReference type="SAM" id="MobiDB-lite"/>
    </source>
</evidence>
<evidence type="ECO:0000313" key="5">
    <source>
        <dbReference type="Proteomes" id="UP000675747"/>
    </source>
</evidence>
<dbReference type="PANTHER" id="PTHR34606:SF15">
    <property type="entry name" value="BON DOMAIN-CONTAINING PROTEIN"/>
    <property type="match status" value="1"/>
</dbReference>
<feature type="compositionally biased region" description="Basic and acidic residues" evidence="1">
    <location>
        <begin position="132"/>
        <end position="141"/>
    </location>
</feature>
<evidence type="ECO:0000259" key="2">
    <source>
        <dbReference type="PROSITE" id="PS50914"/>
    </source>
</evidence>
<dbReference type="InterPro" id="IPR014004">
    <property type="entry name" value="Transpt-assoc_nodulatn_dom_bac"/>
</dbReference>
<comment type="caution">
    <text evidence="3">The sequence shown here is derived from an EMBL/GenBank/DDBJ whole genome shotgun (WGS) entry which is preliminary data.</text>
</comment>
<feature type="compositionally biased region" description="Gly residues" evidence="1">
    <location>
        <begin position="121"/>
        <end position="131"/>
    </location>
</feature>
<dbReference type="InterPro" id="IPR051686">
    <property type="entry name" value="Lipoprotein_DolP"/>
</dbReference>
<dbReference type="PROSITE" id="PS50914">
    <property type="entry name" value="BON"/>
    <property type="match status" value="1"/>
</dbReference>
<dbReference type="InterPro" id="IPR007055">
    <property type="entry name" value="BON_dom"/>
</dbReference>
<feature type="compositionally biased region" description="Gly residues" evidence="1">
    <location>
        <begin position="145"/>
        <end position="158"/>
    </location>
</feature>
<sequence length="254" mass="27557">MAHRNDDDRDDQGAWGGRDFAPEQDGDAPRHGRYEHNDYRPGSGDWRGPTAGVARGGASRDPGPNRRGGGRGEPGAGRDYRDEPRYYRGVDFGGFHGHDDEHAMDELEHRRGHGRDRGDAGAYGEGGLRFGDGGHGRRPEAGDWSGWGHGHPGAGGNRPPGPGDRGHAGRGPKGYTRSDERISEDVCERLTHDPLVDASEIEVKVVEGVVTLEGTVGDRRMKHRAEDIAESCSGVRDVDNRVRVRQKMSGGTTE</sequence>
<feature type="compositionally biased region" description="Basic and acidic residues" evidence="1">
    <location>
        <begin position="96"/>
        <end position="119"/>
    </location>
</feature>
<feature type="region of interest" description="Disordered" evidence="1">
    <location>
        <begin position="1"/>
        <end position="183"/>
    </location>
</feature>